<evidence type="ECO:0000259" key="1">
    <source>
        <dbReference type="PROSITE" id="PS51186"/>
    </source>
</evidence>
<gene>
    <name evidence="2" type="primary">yjbC</name>
    <name evidence="2" type="ORF">AREALGSMS7_03297</name>
</gene>
<dbReference type="PROSITE" id="PS51186">
    <property type="entry name" value="GNAT"/>
    <property type="match status" value="1"/>
</dbReference>
<dbReference type="Gene3D" id="3.40.630.30">
    <property type="match status" value="1"/>
</dbReference>
<evidence type="ECO:0000313" key="2">
    <source>
        <dbReference type="EMBL" id="ASO06722.1"/>
    </source>
</evidence>
<dbReference type="Proteomes" id="UP000204551">
    <property type="component" value="Chromosome"/>
</dbReference>
<dbReference type="AlphaFoldDB" id="A0A221UZF0"/>
<sequence>MILCITRSSLNIQTSNFYNVHLEMIQLNLNNIDNDYFASAWELYEEAFPVYERRTLKAQSHLLKNPVYKFDVFIEKNVFIGFIMWWDFKDFQYIDHFAVTKSKRNNGYGAKILKEFIKRNSKPTLLEVELPDSSINTKRIKFYERLGFKLNQHQYKVPSSIDDRKIDLLVMTHPRMISQEILQEFVSNNHSVIFKSF</sequence>
<proteinExistence type="predicted"/>
<keyword evidence="2" id="KW-0012">Acyltransferase</keyword>
<keyword evidence="2" id="KW-0808">Transferase</keyword>
<dbReference type="InterPro" id="IPR000182">
    <property type="entry name" value="GNAT_dom"/>
</dbReference>
<accession>A0A221UZF0</accession>
<dbReference type="KEGG" id="aalg:AREALGSMS7_03297"/>
<organism evidence="2 3">
    <name type="scientific">Arenibacter algicola</name>
    <dbReference type="NCBI Taxonomy" id="616991"/>
    <lineage>
        <taxon>Bacteria</taxon>
        <taxon>Pseudomonadati</taxon>
        <taxon>Bacteroidota</taxon>
        <taxon>Flavobacteriia</taxon>
        <taxon>Flavobacteriales</taxon>
        <taxon>Flavobacteriaceae</taxon>
        <taxon>Arenibacter</taxon>
    </lineage>
</organism>
<name>A0A221UZF0_9FLAO</name>
<dbReference type="InterPro" id="IPR016181">
    <property type="entry name" value="Acyl_CoA_acyltransferase"/>
</dbReference>
<dbReference type="SUPFAM" id="SSF55729">
    <property type="entry name" value="Acyl-CoA N-acyltransferases (Nat)"/>
    <property type="match status" value="1"/>
</dbReference>
<dbReference type="EC" id="2.3.1.-" evidence="2"/>
<dbReference type="GO" id="GO:0016747">
    <property type="term" value="F:acyltransferase activity, transferring groups other than amino-acyl groups"/>
    <property type="evidence" value="ECO:0007669"/>
    <property type="project" value="InterPro"/>
</dbReference>
<reference evidence="2 3" key="1">
    <citation type="submission" date="2017-07" db="EMBL/GenBank/DDBJ databases">
        <title>Genome Sequence of Arenibacter algicola Strain SMS7 Isolated from a culture of the Diatom Skeletonema marinoi.</title>
        <authorList>
            <person name="Topel M."/>
            <person name="Pinder M.I.M."/>
            <person name="Johansson O.N."/>
            <person name="Kourtchenko O."/>
            <person name="Godhe A."/>
            <person name="Clarke A.K."/>
        </authorList>
    </citation>
    <scope>NUCLEOTIDE SEQUENCE [LARGE SCALE GENOMIC DNA]</scope>
    <source>
        <strain evidence="2 3">SMS7</strain>
    </source>
</reference>
<evidence type="ECO:0000313" key="3">
    <source>
        <dbReference type="Proteomes" id="UP000204551"/>
    </source>
</evidence>
<protein>
    <submittedName>
        <fullName evidence="2">Putative acetyltransferase YjbC</fullName>
        <ecNumber evidence="2">2.3.1.-</ecNumber>
    </submittedName>
</protein>
<dbReference type="EMBL" id="CP022515">
    <property type="protein sequence ID" value="ASO06722.1"/>
    <property type="molecule type" value="Genomic_DNA"/>
</dbReference>
<dbReference type="CDD" id="cd04301">
    <property type="entry name" value="NAT_SF"/>
    <property type="match status" value="1"/>
</dbReference>
<dbReference type="Pfam" id="PF13508">
    <property type="entry name" value="Acetyltransf_7"/>
    <property type="match status" value="1"/>
</dbReference>
<feature type="domain" description="N-acetyltransferase" evidence="1">
    <location>
        <begin position="27"/>
        <end position="176"/>
    </location>
</feature>